<evidence type="ECO:0000313" key="2">
    <source>
        <dbReference type="Proteomes" id="UP001177295"/>
    </source>
</evidence>
<evidence type="ECO:0000313" key="1">
    <source>
        <dbReference type="EMBL" id="WIO45992.1"/>
    </source>
</evidence>
<gene>
    <name evidence="1" type="ORF">SEML1_0365</name>
</gene>
<sequence>MRVLRRLVLLALEARKRSEFTPRRLCYNYPMESDQLVDSLALERAANELFGMPIEVDAIVAQRLDCGQNAQATFFLSKKRQLYCYIEGPAHLTLGDIKKMATRMGVRVEMFVPPRGRPMYFDDVARRKFVAIYPGRRDIQPDDLRYYRTLAPYCPALLIINEVKDDMIYCADHDARTGWRPAVKLAYRRILTS</sequence>
<name>A0ABY8WXB6_9BACT</name>
<keyword evidence="2" id="KW-1185">Reference proteome</keyword>
<accession>A0ABY8WXB6</accession>
<dbReference type="EMBL" id="CP124550">
    <property type="protein sequence ID" value="WIO45992.1"/>
    <property type="molecule type" value="Genomic_DNA"/>
</dbReference>
<reference evidence="1 2" key="1">
    <citation type="journal article" date="2023" name="Cell">
        <title>Genetic manipulation of Patescibacteria provides mechanistic insights into microbial dark matter and the epibiotic lifestyle.</title>
        <authorList>
            <person name="Wang Y."/>
            <person name="Gallagher L.A."/>
            <person name="Andrade P.A."/>
            <person name="Liu A."/>
            <person name="Humphreys I.R."/>
            <person name="Turkarslan S."/>
            <person name="Cutler K.J."/>
            <person name="Arrieta-Ortiz M.L."/>
            <person name="Li Y."/>
            <person name="Radey M.C."/>
            <person name="McLean J.S."/>
            <person name="Cong Q."/>
            <person name="Baker D."/>
            <person name="Baliga N.S."/>
            <person name="Peterson S.B."/>
            <person name="Mougous J.D."/>
        </authorList>
    </citation>
    <scope>NUCLEOTIDE SEQUENCE [LARGE SCALE GENOMIC DNA]</scope>
    <source>
        <strain evidence="1 2">ML1</strain>
    </source>
</reference>
<dbReference type="Proteomes" id="UP001177295">
    <property type="component" value="Chromosome"/>
</dbReference>
<proteinExistence type="predicted"/>
<protein>
    <submittedName>
        <fullName evidence="1">Uncharacterized protein</fullName>
    </submittedName>
</protein>
<organism evidence="1 2">
    <name type="scientific">Candidatus Southlakia epibionticum</name>
    <dbReference type="NCBI Taxonomy" id="3043284"/>
    <lineage>
        <taxon>Bacteria</taxon>
        <taxon>Candidatus Saccharimonadota</taxon>
        <taxon>Candidatus Saccharimonadia</taxon>
        <taxon>Candidatus Saccharimonadales</taxon>
        <taxon>Candidatus Saccharimonadaceae</taxon>
        <taxon>Candidatus Southlakia</taxon>
    </lineage>
</organism>